<dbReference type="InterPro" id="IPR013783">
    <property type="entry name" value="Ig-like_fold"/>
</dbReference>
<reference evidence="5 6" key="1">
    <citation type="journal article" date="2020" name="Mol. Biol. Evol.">
        <title>Interspecific Gene Flow and the Evolution of Specialization in Black and White Rhinoceros.</title>
        <authorList>
            <person name="Moodley Y."/>
            <person name="Westbury M.V."/>
            <person name="Russo I.M."/>
            <person name="Gopalakrishnan S."/>
            <person name="Rakotoarivelo A."/>
            <person name="Olsen R.A."/>
            <person name="Prost S."/>
            <person name="Tunstall T."/>
            <person name="Ryder O.A."/>
            <person name="Dalen L."/>
            <person name="Bruford M.W."/>
        </authorList>
    </citation>
    <scope>NUCLEOTIDE SEQUENCE [LARGE SCALE GENOMIC DNA]</scope>
    <source>
        <strain evidence="5">SBR-YM</strain>
        <tissue evidence="5">Skin</tissue>
    </source>
</reference>
<dbReference type="PANTHER" id="PTHR11738">
    <property type="entry name" value="MHC CLASS I NK CELL RECEPTOR"/>
    <property type="match status" value="1"/>
</dbReference>
<evidence type="ECO:0000256" key="4">
    <source>
        <dbReference type="SAM" id="MobiDB-lite"/>
    </source>
</evidence>
<dbReference type="Gene3D" id="2.60.40.10">
    <property type="entry name" value="Immunoglobulins"/>
    <property type="match status" value="2"/>
</dbReference>
<dbReference type="GO" id="GO:0019221">
    <property type="term" value="P:cytokine-mediated signaling pathway"/>
    <property type="evidence" value="ECO:0007669"/>
    <property type="project" value="TreeGrafter"/>
</dbReference>
<keyword evidence="2" id="KW-1015">Disulfide bond</keyword>
<feature type="region of interest" description="Disordered" evidence="4">
    <location>
        <begin position="384"/>
        <end position="408"/>
    </location>
</feature>
<dbReference type="SUPFAM" id="SSF48726">
    <property type="entry name" value="Immunoglobulin"/>
    <property type="match status" value="2"/>
</dbReference>
<evidence type="ECO:0008006" key="7">
    <source>
        <dbReference type="Google" id="ProtNLM"/>
    </source>
</evidence>
<dbReference type="GO" id="GO:0032396">
    <property type="term" value="F:inhibitory MHC class I receptor activity"/>
    <property type="evidence" value="ECO:0007669"/>
    <property type="project" value="TreeGrafter"/>
</dbReference>
<dbReference type="GO" id="GO:0005886">
    <property type="term" value="C:plasma membrane"/>
    <property type="evidence" value="ECO:0007669"/>
    <property type="project" value="TreeGrafter"/>
</dbReference>
<protein>
    <recommendedName>
        <fullName evidence="7">Ig-like domain-containing protein</fullName>
    </recommendedName>
</protein>
<organism evidence="5 6">
    <name type="scientific">Diceros bicornis minor</name>
    <name type="common">South-central black rhinoceros</name>
    <dbReference type="NCBI Taxonomy" id="77932"/>
    <lineage>
        <taxon>Eukaryota</taxon>
        <taxon>Metazoa</taxon>
        <taxon>Chordata</taxon>
        <taxon>Craniata</taxon>
        <taxon>Vertebrata</taxon>
        <taxon>Euteleostomi</taxon>
        <taxon>Mammalia</taxon>
        <taxon>Eutheria</taxon>
        <taxon>Laurasiatheria</taxon>
        <taxon>Perissodactyla</taxon>
        <taxon>Rhinocerotidae</taxon>
        <taxon>Diceros</taxon>
    </lineage>
</organism>
<proteinExistence type="predicted"/>
<evidence type="ECO:0000256" key="1">
    <source>
        <dbReference type="ARBA" id="ARBA00022729"/>
    </source>
</evidence>
<dbReference type="PANTHER" id="PTHR11738:SF88">
    <property type="entry name" value="IG-LIKE DOMAIN-CONTAINING PROTEIN"/>
    <property type="match status" value="1"/>
</dbReference>
<gene>
    <name evidence="5" type="ORF">HPG69_009783</name>
</gene>
<evidence type="ECO:0000313" key="6">
    <source>
        <dbReference type="Proteomes" id="UP000551758"/>
    </source>
</evidence>
<feature type="region of interest" description="Disordered" evidence="4">
    <location>
        <begin position="200"/>
        <end position="226"/>
    </location>
</feature>
<dbReference type="FunFam" id="2.60.40.10:FF:000049">
    <property type="entry name" value="Leukocyte immunoglobulin-like receptor subfamily B member 1"/>
    <property type="match status" value="2"/>
</dbReference>
<evidence type="ECO:0000256" key="2">
    <source>
        <dbReference type="ARBA" id="ARBA00023157"/>
    </source>
</evidence>
<comment type="caution">
    <text evidence="5">The sequence shown here is derived from an EMBL/GenBank/DDBJ whole genome shotgun (WGS) entry which is preliminary data.</text>
</comment>
<dbReference type="Proteomes" id="UP000551758">
    <property type="component" value="Unassembled WGS sequence"/>
</dbReference>
<dbReference type="InterPro" id="IPR036179">
    <property type="entry name" value="Ig-like_dom_sf"/>
</dbReference>
<keyword evidence="3" id="KW-0393">Immunoglobulin domain</keyword>
<dbReference type="AlphaFoldDB" id="A0A7J7FIR9"/>
<feature type="compositionally biased region" description="Polar residues" evidence="4">
    <location>
        <begin position="210"/>
        <end position="223"/>
    </location>
</feature>
<sequence length="443" mass="47581">SLGVTAGILEVEKGPFHISSLILFQESPKPSIWADPGPMVTTGYSVTIWSQGSLQADVYHLVAKPWDTEPHWTPQKNDFFIESMNPRSAGLYQCAYYTSKNGWSEHSDPLVVTGKEKASCPLSTVGSSSQAEGSRVWAQETSALTVHTWGMCTDRLPLASTLMLSQECRTHSPSQPTQAQITKITQWRISSDGHPCLDHGGSRGAALSSLAESETQSNPTGWSEPSDPLELVVTGIYSKPSLSALPNPMVTSRANVPCQCVWEVLQPTQQSPVMASGQNLTLQCLSEFGYNRFSLSKERGHDLPQNLGLQPHPDSQADIPLGPTYGSHGGQYRCYGGHNLSSKCSAPSDPLDILVAGKETVDSVKDPDSAQALLREPQVVIPVRGMWGPQGGREIETGSEQGGQAAPHPPFLFLGQLPDTPSLLVQPGPTAASGENMTLLCQS</sequence>
<evidence type="ECO:0000313" key="5">
    <source>
        <dbReference type="EMBL" id="KAF5927940.1"/>
    </source>
</evidence>
<feature type="non-terminal residue" evidence="5">
    <location>
        <position position="443"/>
    </location>
</feature>
<dbReference type="EMBL" id="JACDTQ010000535">
    <property type="protein sequence ID" value="KAF5927940.1"/>
    <property type="molecule type" value="Genomic_DNA"/>
</dbReference>
<evidence type="ECO:0000256" key="3">
    <source>
        <dbReference type="ARBA" id="ARBA00023319"/>
    </source>
</evidence>
<keyword evidence="6" id="KW-1185">Reference proteome</keyword>
<dbReference type="InterPro" id="IPR050412">
    <property type="entry name" value="Ig-like_Receptors_ImmuneReg"/>
</dbReference>
<dbReference type="GO" id="GO:0002764">
    <property type="term" value="P:immune response-regulating signaling pathway"/>
    <property type="evidence" value="ECO:0007669"/>
    <property type="project" value="TreeGrafter"/>
</dbReference>
<accession>A0A7J7FIR9</accession>
<name>A0A7J7FIR9_DICBM</name>
<keyword evidence="1" id="KW-0732">Signal</keyword>